<sequence length="208" mass="24274">MKLKSLIIISGLFFTYLSSSAQSKDYLLKDADNYFKTGRYWDAFFLYRDIAKIPEFQGNFQVENQIKNSSRAMYLWKKTEDYRAFKKYEIAKTHLSELLAINPDDPNRGLLPRLTLEEASNLQRIASARNSSQEAADLLKKAVQLYHLAIEEGLKDEMVFSLIKQCEFALEKNKYGSATLPTTYGINYEKDKERQERQRNIEIIKNEI</sequence>
<name>A0ABV7YU66_9BACT</name>
<feature type="chain" id="PRO_5047381395" description="Tetratricopeptide repeat protein" evidence="1">
    <location>
        <begin position="22"/>
        <end position="208"/>
    </location>
</feature>
<dbReference type="RefSeq" id="WP_379836521.1">
    <property type="nucleotide sequence ID" value="NZ_JBHRYQ010000001.1"/>
</dbReference>
<reference evidence="3" key="1">
    <citation type="journal article" date="2019" name="Int. J. Syst. Evol. Microbiol.">
        <title>The Global Catalogue of Microorganisms (GCM) 10K type strain sequencing project: providing services to taxonomists for standard genome sequencing and annotation.</title>
        <authorList>
            <consortium name="The Broad Institute Genomics Platform"/>
            <consortium name="The Broad Institute Genome Sequencing Center for Infectious Disease"/>
            <person name="Wu L."/>
            <person name="Ma J."/>
        </authorList>
    </citation>
    <scope>NUCLEOTIDE SEQUENCE [LARGE SCALE GENOMIC DNA]</scope>
    <source>
        <strain evidence="3">CECT 7956</strain>
    </source>
</reference>
<dbReference type="Gene3D" id="1.25.40.10">
    <property type="entry name" value="Tetratricopeptide repeat domain"/>
    <property type="match status" value="1"/>
</dbReference>
<feature type="signal peptide" evidence="1">
    <location>
        <begin position="1"/>
        <end position="21"/>
    </location>
</feature>
<dbReference type="EMBL" id="JBHRYQ010000001">
    <property type="protein sequence ID" value="MFC3810407.1"/>
    <property type="molecule type" value="Genomic_DNA"/>
</dbReference>
<keyword evidence="3" id="KW-1185">Reference proteome</keyword>
<dbReference type="InterPro" id="IPR011990">
    <property type="entry name" value="TPR-like_helical_dom_sf"/>
</dbReference>
<evidence type="ECO:0000256" key="1">
    <source>
        <dbReference type="SAM" id="SignalP"/>
    </source>
</evidence>
<gene>
    <name evidence="2" type="ORF">ACFOOI_07080</name>
</gene>
<protein>
    <recommendedName>
        <fullName evidence="4">Tetratricopeptide repeat protein</fullName>
    </recommendedName>
</protein>
<proteinExistence type="predicted"/>
<accession>A0ABV7YU66</accession>
<comment type="caution">
    <text evidence="2">The sequence shown here is derived from an EMBL/GenBank/DDBJ whole genome shotgun (WGS) entry which is preliminary data.</text>
</comment>
<organism evidence="2 3">
    <name type="scientific">Lacihabitans lacunae</name>
    <dbReference type="NCBI Taxonomy" id="1028214"/>
    <lineage>
        <taxon>Bacteria</taxon>
        <taxon>Pseudomonadati</taxon>
        <taxon>Bacteroidota</taxon>
        <taxon>Cytophagia</taxon>
        <taxon>Cytophagales</taxon>
        <taxon>Leadbetterellaceae</taxon>
        <taxon>Lacihabitans</taxon>
    </lineage>
</organism>
<keyword evidence="1" id="KW-0732">Signal</keyword>
<dbReference type="Proteomes" id="UP001595616">
    <property type="component" value="Unassembled WGS sequence"/>
</dbReference>
<dbReference type="SUPFAM" id="SSF48452">
    <property type="entry name" value="TPR-like"/>
    <property type="match status" value="1"/>
</dbReference>
<evidence type="ECO:0000313" key="2">
    <source>
        <dbReference type="EMBL" id="MFC3810407.1"/>
    </source>
</evidence>
<evidence type="ECO:0000313" key="3">
    <source>
        <dbReference type="Proteomes" id="UP001595616"/>
    </source>
</evidence>
<evidence type="ECO:0008006" key="4">
    <source>
        <dbReference type="Google" id="ProtNLM"/>
    </source>
</evidence>